<sequence length="162" mass="18679">MSALSLGKRQRESDIIDAPAKKQKVLKSAVRTFDQKTVALGSTRFYKCSNHLQVDSECNESVPRESVYDAEILALFLLRPDNKRADNLYPEVILELQATGSVSTLIEHFNRAIIYADMLQSREIWIVHFSREDSVHDNDFKNVRISARFWNTTGEFREIIDE</sequence>
<reference evidence="1" key="1">
    <citation type="submission" date="2021-06" db="EMBL/GenBank/DDBJ databases">
        <authorList>
            <person name="Kallberg Y."/>
            <person name="Tangrot J."/>
            <person name="Rosling A."/>
        </authorList>
    </citation>
    <scope>NUCLEOTIDE SEQUENCE</scope>
    <source>
        <strain evidence="1">AU212A</strain>
    </source>
</reference>
<proteinExistence type="predicted"/>
<dbReference type="EMBL" id="CAJVPM010002683">
    <property type="protein sequence ID" value="CAG8490696.1"/>
    <property type="molecule type" value="Genomic_DNA"/>
</dbReference>
<keyword evidence="2" id="KW-1185">Reference proteome</keyword>
<evidence type="ECO:0000313" key="1">
    <source>
        <dbReference type="EMBL" id="CAG8490696.1"/>
    </source>
</evidence>
<organism evidence="1 2">
    <name type="scientific">Scutellospora calospora</name>
    <dbReference type="NCBI Taxonomy" id="85575"/>
    <lineage>
        <taxon>Eukaryota</taxon>
        <taxon>Fungi</taxon>
        <taxon>Fungi incertae sedis</taxon>
        <taxon>Mucoromycota</taxon>
        <taxon>Glomeromycotina</taxon>
        <taxon>Glomeromycetes</taxon>
        <taxon>Diversisporales</taxon>
        <taxon>Gigasporaceae</taxon>
        <taxon>Scutellospora</taxon>
    </lineage>
</organism>
<comment type="caution">
    <text evidence="1">The sequence shown here is derived from an EMBL/GenBank/DDBJ whole genome shotgun (WGS) entry which is preliminary data.</text>
</comment>
<name>A0ACA9KSJ6_9GLOM</name>
<protein>
    <submittedName>
        <fullName evidence="1">3058_t:CDS:1</fullName>
    </submittedName>
</protein>
<dbReference type="Proteomes" id="UP000789860">
    <property type="component" value="Unassembled WGS sequence"/>
</dbReference>
<evidence type="ECO:0000313" key="2">
    <source>
        <dbReference type="Proteomes" id="UP000789860"/>
    </source>
</evidence>
<gene>
    <name evidence="1" type="ORF">SCALOS_LOCUS2814</name>
</gene>
<accession>A0ACA9KSJ6</accession>
<feature type="non-terminal residue" evidence="1">
    <location>
        <position position="162"/>
    </location>
</feature>